<dbReference type="RefSeq" id="XP_024226427.2">
    <property type="nucleotide sequence ID" value="XM_024370659.2"/>
</dbReference>
<accession>A0A6P6FHF1</accession>
<dbReference type="AlphaFoldDB" id="A0A6P6FHF1"/>
<evidence type="ECO:0000313" key="2">
    <source>
        <dbReference type="RefSeq" id="XP_024226427.2"/>
    </source>
</evidence>
<dbReference type="Proteomes" id="UP000515180">
    <property type="component" value="Unplaced"/>
</dbReference>
<feature type="non-terminal residue" evidence="2">
    <location>
        <position position="1"/>
    </location>
</feature>
<reference evidence="2" key="1">
    <citation type="submission" date="2025-08" db="UniProtKB">
        <authorList>
            <consortium name="RefSeq"/>
        </authorList>
    </citation>
    <scope>IDENTIFICATION</scope>
</reference>
<protein>
    <submittedName>
        <fullName evidence="2">Uncharacterized protein LOC100742800</fullName>
    </submittedName>
</protein>
<gene>
    <name evidence="2" type="primary">LOC100742800</name>
</gene>
<dbReference type="KEGG" id="bim:100742800"/>
<dbReference type="OrthoDB" id="6424355at2759"/>
<sequence length="288" mass="32947">SQNRCTFSKCNIFCEDYPAGHELNYISRQMRPRQNSVFIGSSMSFLSGGGGILRRTKSALDLQFLMFSENNTSNEQDALKNLKPANESTKLLRDERKASIGQLNKIETSKSAFRDRGMSICQFDAFPKLWQRDRRMSVCQFDRMEVLARPLQRNRGGSICHFDRMDVLARPLQRDRIGSAYHFDRMDVLARPNFSLGKILMRERRVSMSNFLEKDEGAAKGNQIARRLSSNSVEKVEKAASVDEAVCGKKKEKFAKYIPEENKNTSYQLEPSCSKAPETVFDYKTTCL</sequence>
<name>A0A6P6FHF1_BOMIM</name>
<evidence type="ECO:0000313" key="1">
    <source>
        <dbReference type="Proteomes" id="UP000515180"/>
    </source>
</evidence>
<organism evidence="1 2">
    <name type="scientific">Bombus impatiens</name>
    <name type="common">Bumblebee</name>
    <dbReference type="NCBI Taxonomy" id="132113"/>
    <lineage>
        <taxon>Eukaryota</taxon>
        <taxon>Metazoa</taxon>
        <taxon>Ecdysozoa</taxon>
        <taxon>Arthropoda</taxon>
        <taxon>Hexapoda</taxon>
        <taxon>Insecta</taxon>
        <taxon>Pterygota</taxon>
        <taxon>Neoptera</taxon>
        <taxon>Endopterygota</taxon>
        <taxon>Hymenoptera</taxon>
        <taxon>Apocrita</taxon>
        <taxon>Aculeata</taxon>
        <taxon>Apoidea</taxon>
        <taxon>Anthophila</taxon>
        <taxon>Apidae</taxon>
        <taxon>Bombus</taxon>
        <taxon>Pyrobombus</taxon>
    </lineage>
</organism>
<proteinExistence type="predicted"/>
<keyword evidence="1" id="KW-1185">Reference proteome</keyword>
<dbReference type="GeneID" id="100742800"/>